<sequence>MHLYTKHATLINNCYPEKEGEKGPRSSELSYLMFYASSRPVKLTKVGLFLEKKAERDAVKGRKQNNQVSLEILKSLIEACHRDLNLFSKHVVKIIDMMVETKDIDIIDLACQFVIFTSYHDGSTLGVDTEFTRDYEDLLKKFAGFCSFDTSDDTLQLQMRYIGQRALQAAVTSTALQASNFKVQLDIILSPLIVTLANSKNPADALAQSEDVDIKQSAIGHETLNTHSVDILAAKTIAILFSKINGVAVKLSLNPLFSFMDTHQTWWPTTFAVPMMELALNSLQPQYRYLLVPEILLQLESIKSSSHDQPTMKKHASLVSILDTILDANIPLVGISVLEVLNSLFIHLVQSVQDFKVFLREKPSASEYMLVYAIQHGLAHSIGGLATQTYYLNQLNDITGYLIAKLKVGNTATSLDGLAMKDYRSVVLECLDLVMTASSVQEKVKEDTESHHESMSAYSSSITLDVWTPALGLLTEKELQTRVEFGALLAHYLQTTGEPVIEPYPKHTLNQHGDVMLVNSLHQSILDWVQLENLGVRDMVVIRDILSALIRRFGADETIKAVPLIFKLQELVEQGVIQNTGRQKAVAALVIEWLAMVGEFYHIDSLIEYADQLKQERMDSNQYSTVFSDSESHTSFEEDTTGVSLFVDRKTVVNMLSNDGPLRDEEDTEGIELETKLMEAWGAAIQENHDRTFRIRTSRNLSDLKAKLATPWTNLELSRDEQGKKQTIRVENLKDALLGQNNDSLAKKSFESTQDMTLLLQSLSLGTHVH</sequence>
<dbReference type="PANTHER" id="PTHR47766:SF1">
    <property type="entry name" value="PROTEIN EFR3"/>
    <property type="match status" value="1"/>
</dbReference>
<comment type="caution">
    <text evidence="2">The sequence shown here is derived from an EMBL/GenBank/DDBJ whole genome shotgun (WGS) entry which is preliminary data.</text>
</comment>
<dbReference type="Proteomes" id="UP000253551">
    <property type="component" value="Unassembled WGS sequence"/>
</dbReference>
<comment type="similarity">
    <text evidence="1">Belongs to the EFR3 family.</text>
</comment>
<gene>
    <name evidence="2" type="primary">EFR3_1</name>
    <name evidence="2" type="ORF">CU098_003336</name>
</gene>
<dbReference type="OrthoDB" id="19232at2759"/>
<evidence type="ECO:0000313" key="2">
    <source>
        <dbReference type="EMBL" id="RCH88033.1"/>
    </source>
</evidence>
<dbReference type="EMBL" id="PJQM01003600">
    <property type="protein sequence ID" value="RCH88033.1"/>
    <property type="molecule type" value="Genomic_DNA"/>
</dbReference>
<dbReference type="STRING" id="4846.A0A367JDL7"/>
<organism evidence="2 3">
    <name type="scientific">Rhizopus stolonifer</name>
    <name type="common">Rhizopus nigricans</name>
    <dbReference type="NCBI Taxonomy" id="4846"/>
    <lineage>
        <taxon>Eukaryota</taxon>
        <taxon>Fungi</taxon>
        <taxon>Fungi incertae sedis</taxon>
        <taxon>Mucoromycota</taxon>
        <taxon>Mucoromycotina</taxon>
        <taxon>Mucoromycetes</taxon>
        <taxon>Mucorales</taxon>
        <taxon>Mucorineae</taxon>
        <taxon>Rhizopodaceae</taxon>
        <taxon>Rhizopus</taxon>
    </lineage>
</organism>
<evidence type="ECO:0000256" key="1">
    <source>
        <dbReference type="ARBA" id="ARBA00010216"/>
    </source>
</evidence>
<reference evidence="2 3" key="1">
    <citation type="journal article" date="2018" name="G3 (Bethesda)">
        <title>Phylogenetic and Phylogenomic Definition of Rhizopus Species.</title>
        <authorList>
            <person name="Gryganskyi A.P."/>
            <person name="Golan J."/>
            <person name="Dolatabadi S."/>
            <person name="Mondo S."/>
            <person name="Robb S."/>
            <person name="Idnurm A."/>
            <person name="Muszewska A."/>
            <person name="Steczkiewicz K."/>
            <person name="Masonjones S."/>
            <person name="Liao H.L."/>
            <person name="Gajdeczka M.T."/>
            <person name="Anike F."/>
            <person name="Vuek A."/>
            <person name="Anishchenko I.M."/>
            <person name="Voigt K."/>
            <person name="de Hoog G.S."/>
            <person name="Smith M.E."/>
            <person name="Heitman J."/>
            <person name="Vilgalys R."/>
            <person name="Stajich J.E."/>
        </authorList>
    </citation>
    <scope>NUCLEOTIDE SEQUENCE [LARGE SCALE GENOMIC DNA]</scope>
    <source>
        <strain evidence="2 3">LSU 92-RS-03</strain>
    </source>
</reference>
<evidence type="ECO:0000313" key="3">
    <source>
        <dbReference type="Proteomes" id="UP000253551"/>
    </source>
</evidence>
<protein>
    <submittedName>
        <fullName evidence="2">Plasma membrane localization protein</fullName>
    </submittedName>
</protein>
<dbReference type="InterPro" id="IPR039786">
    <property type="entry name" value="EFR3"/>
</dbReference>
<dbReference type="PANTHER" id="PTHR47766">
    <property type="entry name" value="PROTEIN EFR3"/>
    <property type="match status" value="1"/>
</dbReference>
<dbReference type="Pfam" id="PF21072">
    <property type="entry name" value="EFR3"/>
    <property type="match status" value="1"/>
</dbReference>
<dbReference type="GO" id="GO:0072659">
    <property type="term" value="P:protein localization to plasma membrane"/>
    <property type="evidence" value="ECO:0007669"/>
    <property type="project" value="InterPro"/>
</dbReference>
<dbReference type="AlphaFoldDB" id="A0A367JDL7"/>
<name>A0A367JDL7_RHIST</name>
<dbReference type="InterPro" id="IPR049150">
    <property type="entry name" value="EFR3_HEAT-like_rpt"/>
</dbReference>
<proteinExistence type="inferred from homology"/>
<feature type="non-terminal residue" evidence="2">
    <location>
        <position position="770"/>
    </location>
</feature>
<accession>A0A367JDL7</accession>
<keyword evidence="3" id="KW-1185">Reference proteome</keyword>